<feature type="domain" description="Myb-like" evidence="8">
    <location>
        <begin position="125"/>
        <end position="176"/>
    </location>
</feature>
<dbReference type="AlphaFoldDB" id="A0AB34K841"/>
<dbReference type="InterPro" id="IPR027109">
    <property type="entry name" value="Swc4/Dmap1"/>
</dbReference>
<evidence type="ECO:0000256" key="5">
    <source>
        <dbReference type="ARBA" id="ARBA00023242"/>
    </source>
</evidence>
<dbReference type="SMART" id="SM00717">
    <property type="entry name" value="SANT"/>
    <property type="match status" value="1"/>
</dbReference>
<keyword evidence="10" id="KW-1185">Reference proteome</keyword>
<evidence type="ECO:0000256" key="6">
    <source>
        <dbReference type="SAM" id="Coils"/>
    </source>
</evidence>
<keyword evidence="2" id="KW-0156">Chromatin regulator</keyword>
<evidence type="ECO:0000256" key="3">
    <source>
        <dbReference type="ARBA" id="ARBA00023015"/>
    </source>
</evidence>
<protein>
    <recommendedName>
        <fullName evidence="8">Myb-like domain-containing protein</fullName>
    </recommendedName>
</protein>
<dbReference type="GO" id="GO:0035267">
    <property type="term" value="C:NuA4 histone acetyltransferase complex"/>
    <property type="evidence" value="ECO:0007669"/>
    <property type="project" value="InterPro"/>
</dbReference>
<evidence type="ECO:0000256" key="4">
    <source>
        <dbReference type="ARBA" id="ARBA00023163"/>
    </source>
</evidence>
<dbReference type="PANTHER" id="PTHR12855">
    <property type="entry name" value="DNA METHYLTRANSFERASE 1-ASSOCIATED PROTEIN 1 FAMILY MEMBER"/>
    <property type="match status" value="1"/>
</dbReference>
<dbReference type="GO" id="GO:0000812">
    <property type="term" value="C:Swr1 complex"/>
    <property type="evidence" value="ECO:0007669"/>
    <property type="project" value="TreeGrafter"/>
</dbReference>
<proteinExistence type="predicted"/>
<feature type="coiled-coil region" evidence="6">
    <location>
        <begin position="205"/>
        <end position="239"/>
    </location>
</feature>
<dbReference type="InterPro" id="IPR001005">
    <property type="entry name" value="SANT/Myb"/>
</dbReference>
<dbReference type="InterPro" id="IPR009057">
    <property type="entry name" value="Homeodomain-like_sf"/>
</dbReference>
<evidence type="ECO:0000256" key="2">
    <source>
        <dbReference type="ARBA" id="ARBA00022853"/>
    </source>
</evidence>
<evidence type="ECO:0000256" key="7">
    <source>
        <dbReference type="SAM" id="MobiDB-lite"/>
    </source>
</evidence>
<evidence type="ECO:0000259" key="8">
    <source>
        <dbReference type="PROSITE" id="PS50090"/>
    </source>
</evidence>
<dbReference type="Gene3D" id="1.10.10.60">
    <property type="entry name" value="Homeodomain-like"/>
    <property type="match status" value="1"/>
</dbReference>
<dbReference type="Pfam" id="PF05499">
    <property type="entry name" value="DMAP1"/>
    <property type="match status" value="1"/>
</dbReference>
<gene>
    <name evidence="9" type="ORF">AB1Y20_000496</name>
</gene>
<sequence length="412" mass="46508">MGDIKDILGISRESGAAAAPKPARPTIKKPEGMSREVFQLLVGDSTIHAGPQGLPAMPLHSPKEAFKEKRARVIGWEWRGFTNSARDDSLQLYHWAKNNDKSSDYTFSRFNKKLKALSYTDEEYERHLKHPAWDKSESALLFELCRRFDLRWPVVHDRFPEGRTLEQLKERYYDMCRALLLARSAAPDATQDFSEHPLAKFRFDAKHERERKVEFERLYARTEQEVRNEVLRLEQAKALEAKMKAQKKLQKAGSRAAGLAALRSSLSENGLGGGTELAVSGLPSLAGLMDAPRKHRVAEVWLRSKDISSKRPVSEKQHALFEERMAQLKMPARPLATEPVVQLYNQCRAHVVLLVELESKLKKLEYEKNLLLMRKHGGGGSGGAPQQGHSYGSSGKRARAEGATASQKRSHH</sequence>
<evidence type="ECO:0000313" key="10">
    <source>
        <dbReference type="Proteomes" id="UP001515480"/>
    </source>
</evidence>
<dbReference type="EMBL" id="JBGBPQ010000001">
    <property type="protein sequence ID" value="KAL1529552.1"/>
    <property type="molecule type" value="Genomic_DNA"/>
</dbReference>
<dbReference type="Pfam" id="PF16282">
    <property type="entry name" value="SANT_DAMP1_like"/>
    <property type="match status" value="1"/>
</dbReference>
<keyword evidence="3" id="KW-0805">Transcription regulation</keyword>
<dbReference type="GO" id="GO:0000122">
    <property type="term" value="P:negative regulation of transcription by RNA polymerase II"/>
    <property type="evidence" value="ECO:0007669"/>
    <property type="project" value="TreeGrafter"/>
</dbReference>
<accession>A0AB34K841</accession>
<keyword evidence="4" id="KW-0804">Transcription</keyword>
<dbReference type="Proteomes" id="UP001515480">
    <property type="component" value="Unassembled WGS sequence"/>
</dbReference>
<dbReference type="GO" id="GO:0003714">
    <property type="term" value="F:transcription corepressor activity"/>
    <property type="evidence" value="ECO:0007669"/>
    <property type="project" value="TreeGrafter"/>
</dbReference>
<dbReference type="InterPro" id="IPR008468">
    <property type="entry name" value="DMAP1"/>
</dbReference>
<dbReference type="SUPFAM" id="SSF46689">
    <property type="entry name" value="Homeodomain-like"/>
    <property type="match status" value="1"/>
</dbReference>
<keyword evidence="6" id="KW-0175">Coiled coil</keyword>
<dbReference type="InterPro" id="IPR032563">
    <property type="entry name" value="DAMP1_SANT-like"/>
</dbReference>
<dbReference type="GO" id="GO:0006338">
    <property type="term" value="P:chromatin remodeling"/>
    <property type="evidence" value="ECO:0007669"/>
    <property type="project" value="InterPro"/>
</dbReference>
<dbReference type="PANTHER" id="PTHR12855:SF10">
    <property type="entry name" value="DNA METHYLTRANSFERASE 1-ASSOCIATED PROTEIN 1"/>
    <property type="match status" value="1"/>
</dbReference>
<reference evidence="9 10" key="1">
    <citation type="journal article" date="2024" name="Science">
        <title>Giant polyketide synthase enzymes in the biosynthesis of giant marine polyether toxins.</title>
        <authorList>
            <person name="Fallon T.R."/>
            <person name="Shende V.V."/>
            <person name="Wierzbicki I.H."/>
            <person name="Pendleton A.L."/>
            <person name="Watervoot N.F."/>
            <person name="Auber R.P."/>
            <person name="Gonzalez D.J."/>
            <person name="Wisecaver J.H."/>
            <person name="Moore B.S."/>
        </authorList>
    </citation>
    <scope>NUCLEOTIDE SEQUENCE [LARGE SCALE GENOMIC DNA]</scope>
    <source>
        <strain evidence="9 10">12B1</strain>
    </source>
</reference>
<dbReference type="PROSITE" id="PS50090">
    <property type="entry name" value="MYB_LIKE"/>
    <property type="match status" value="1"/>
</dbReference>
<evidence type="ECO:0000256" key="1">
    <source>
        <dbReference type="ARBA" id="ARBA00004123"/>
    </source>
</evidence>
<organism evidence="9 10">
    <name type="scientific">Prymnesium parvum</name>
    <name type="common">Toxic golden alga</name>
    <dbReference type="NCBI Taxonomy" id="97485"/>
    <lineage>
        <taxon>Eukaryota</taxon>
        <taxon>Haptista</taxon>
        <taxon>Haptophyta</taxon>
        <taxon>Prymnesiophyceae</taxon>
        <taxon>Prymnesiales</taxon>
        <taxon>Prymnesiaceae</taxon>
        <taxon>Prymnesium</taxon>
    </lineage>
</organism>
<comment type="caution">
    <text evidence="9">The sequence shown here is derived from an EMBL/GenBank/DDBJ whole genome shotgun (WGS) entry which is preliminary data.</text>
</comment>
<feature type="region of interest" description="Disordered" evidence="7">
    <location>
        <begin position="377"/>
        <end position="412"/>
    </location>
</feature>
<dbReference type="FunFam" id="1.10.10.60:FF:000087">
    <property type="entry name" value="DNA methyltransferase 1-associated protein 1"/>
    <property type="match status" value="1"/>
</dbReference>
<comment type="subcellular location">
    <subcellularLocation>
        <location evidence="1">Nucleus</location>
    </subcellularLocation>
</comment>
<dbReference type="GO" id="GO:0006281">
    <property type="term" value="P:DNA repair"/>
    <property type="evidence" value="ECO:0007669"/>
    <property type="project" value="InterPro"/>
</dbReference>
<keyword evidence="5" id="KW-0539">Nucleus</keyword>
<evidence type="ECO:0000313" key="9">
    <source>
        <dbReference type="EMBL" id="KAL1529552.1"/>
    </source>
</evidence>
<name>A0AB34K841_PRYPA</name>